<keyword evidence="3" id="KW-0238">DNA-binding</keyword>
<sequence>MLDLKINHLQLLAQIVSTGSLTEAAQNLGLSAAAASRMLKKLQTEMNDPLFIRVWRGLTPTDTTTMMLPVVRELLDQMERLEYQKSFTPAKLSATITIGAADNSVISILPPVVRAIREQAPKVNFRILPLESRQFQKLADGGMDFLLYPTQNLPDLPTHFFGLNLFRIERSVLMNRAHPLIKAYAAGQTLKAEDFRKYPRLLVKLQDSSRGAIYDVTV</sequence>
<dbReference type="PROSITE" id="PS50931">
    <property type="entry name" value="HTH_LYSR"/>
    <property type="match status" value="1"/>
</dbReference>
<feature type="non-terminal residue" evidence="6">
    <location>
        <position position="218"/>
    </location>
</feature>
<dbReference type="GO" id="GO:0003700">
    <property type="term" value="F:DNA-binding transcription factor activity"/>
    <property type="evidence" value="ECO:0007669"/>
    <property type="project" value="InterPro"/>
</dbReference>
<comment type="similarity">
    <text evidence="1">Belongs to the LysR transcriptional regulatory family.</text>
</comment>
<keyword evidence="2" id="KW-0805">Transcription regulation</keyword>
<dbReference type="EMBL" id="ATCF01000015">
    <property type="protein sequence ID" value="EPD99519.1"/>
    <property type="molecule type" value="Genomic_DNA"/>
</dbReference>
<dbReference type="Gene3D" id="1.10.10.10">
    <property type="entry name" value="Winged helix-like DNA-binding domain superfamily/Winged helix DNA-binding domain"/>
    <property type="match status" value="1"/>
</dbReference>
<dbReference type="InterPro" id="IPR005119">
    <property type="entry name" value="LysR_subst-bd"/>
</dbReference>
<keyword evidence="7" id="KW-1185">Reference proteome</keyword>
<reference evidence="6 7" key="1">
    <citation type="submission" date="2013-04" db="EMBL/GenBank/DDBJ databases">
        <title>The Genome Sequence of Sutterella wadsworthensis HGA0223.</title>
        <authorList>
            <consortium name="The Broad Institute Genomics Platform"/>
            <person name="Earl A."/>
            <person name="Ward D."/>
            <person name="Feldgarden M."/>
            <person name="Gevers D."/>
            <person name="Schmidt T.M."/>
            <person name="Dover J."/>
            <person name="Dai D."/>
            <person name="Walker B."/>
            <person name="Young S."/>
            <person name="Zeng Q."/>
            <person name="Gargeya S."/>
            <person name="Fitzgerald M."/>
            <person name="Haas B."/>
            <person name="Abouelleil A."/>
            <person name="Allen A.W."/>
            <person name="Alvarado L."/>
            <person name="Arachchi H.M."/>
            <person name="Berlin A.M."/>
            <person name="Chapman S.B."/>
            <person name="Gainer-Dewar J."/>
            <person name="Goldberg J."/>
            <person name="Griggs A."/>
            <person name="Gujja S."/>
            <person name="Hansen M."/>
            <person name="Howarth C."/>
            <person name="Imamovic A."/>
            <person name="Ireland A."/>
            <person name="Larimer J."/>
            <person name="McCowan C."/>
            <person name="Murphy C."/>
            <person name="Pearson M."/>
            <person name="Poon T.W."/>
            <person name="Priest M."/>
            <person name="Roberts A."/>
            <person name="Saif S."/>
            <person name="Shea T."/>
            <person name="Sisk P."/>
            <person name="Sykes S."/>
            <person name="Wortman J."/>
            <person name="Nusbaum C."/>
            <person name="Birren B."/>
        </authorList>
    </citation>
    <scope>NUCLEOTIDE SEQUENCE [LARGE SCALE GENOMIC DNA]</scope>
    <source>
        <strain evidence="6 7">HGA0223</strain>
    </source>
</reference>
<gene>
    <name evidence="6" type="ORF">HMPREF1476_00975</name>
</gene>
<dbReference type="InterPro" id="IPR036388">
    <property type="entry name" value="WH-like_DNA-bd_sf"/>
</dbReference>
<dbReference type="STRING" id="1203554.HMPREF1476_00975"/>
<dbReference type="SUPFAM" id="SSF53850">
    <property type="entry name" value="Periplasmic binding protein-like II"/>
    <property type="match status" value="1"/>
</dbReference>
<dbReference type="Proteomes" id="UP000014400">
    <property type="component" value="Unassembled WGS sequence"/>
</dbReference>
<protein>
    <recommendedName>
        <fullName evidence="5">HTH lysR-type domain-containing protein</fullName>
    </recommendedName>
</protein>
<evidence type="ECO:0000256" key="3">
    <source>
        <dbReference type="ARBA" id="ARBA00023125"/>
    </source>
</evidence>
<proteinExistence type="inferred from homology"/>
<evidence type="ECO:0000313" key="6">
    <source>
        <dbReference type="EMBL" id="EPD99519.1"/>
    </source>
</evidence>
<keyword evidence="4" id="KW-0804">Transcription</keyword>
<dbReference type="InterPro" id="IPR050389">
    <property type="entry name" value="LysR-type_TF"/>
</dbReference>
<dbReference type="RefSeq" id="WP_016474291.1">
    <property type="nucleotide sequence ID" value="NZ_KE150480.1"/>
</dbReference>
<dbReference type="SUPFAM" id="SSF46785">
    <property type="entry name" value="Winged helix' DNA-binding domain"/>
    <property type="match status" value="1"/>
</dbReference>
<evidence type="ECO:0000256" key="1">
    <source>
        <dbReference type="ARBA" id="ARBA00009437"/>
    </source>
</evidence>
<dbReference type="InterPro" id="IPR000847">
    <property type="entry name" value="LysR_HTH_N"/>
</dbReference>
<evidence type="ECO:0000256" key="4">
    <source>
        <dbReference type="ARBA" id="ARBA00023163"/>
    </source>
</evidence>
<feature type="domain" description="HTH lysR-type" evidence="5">
    <location>
        <begin position="4"/>
        <end position="61"/>
    </location>
</feature>
<comment type="caution">
    <text evidence="6">The sequence shown here is derived from an EMBL/GenBank/DDBJ whole genome shotgun (WGS) entry which is preliminary data.</text>
</comment>
<dbReference type="eggNOG" id="COG0583">
    <property type="taxonomic scope" value="Bacteria"/>
</dbReference>
<evidence type="ECO:0000313" key="7">
    <source>
        <dbReference type="Proteomes" id="UP000014400"/>
    </source>
</evidence>
<name>S3CG63_9BURK</name>
<dbReference type="HOGENOM" id="CLU_039613_39_3_4"/>
<evidence type="ECO:0000256" key="2">
    <source>
        <dbReference type="ARBA" id="ARBA00023015"/>
    </source>
</evidence>
<dbReference type="Gene3D" id="3.40.190.10">
    <property type="entry name" value="Periplasmic binding protein-like II"/>
    <property type="match status" value="2"/>
</dbReference>
<dbReference type="InterPro" id="IPR036390">
    <property type="entry name" value="WH_DNA-bd_sf"/>
</dbReference>
<dbReference type="AlphaFoldDB" id="S3CG63"/>
<dbReference type="PANTHER" id="PTHR30118">
    <property type="entry name" value="HTH-TYPE TRANSCRIPTIONAL REGULATOR LEUO-RELATED"/>
    <property type="match status" value="1"/>
</dbReference>
<dbReference type="Pfam" id="PF00126">
    <property type="entry name" value="HTH_1"/>
    <property type="match status" value="1"/>
</dbReference>
<organism evidence="6 7">
    <name type="scientific">Sutterella wadsworthensis HGA0223</name>
    <dbReference type="NCBI Taxonomy" id="1203554"/>
    <lineage>
        <taxon>Bacteria</taxon>
        <taxon>Pseudomonadati</taxon>
        <taxon>Pseudomonadota</taxon>
        <taxon>Betaproteobacteria</taxon>
        <taxon>Burkholderiales</taxon>
        <taxon>Sutterellaceae</taxon>
        <taxon>Sutterella</taxon>
    </lineage>
</organism>
<dbReference type="PANTHER" id="PTHR30118:SF15">
    <property type="entry name" value="TRANSCRIPTIONAL REGULATORY PROTEIN"/>
    <property type="match status" value="1"/>
</dbReference>
<accession>S3CG63</accession>
<dbReference type="GO" id="GO:0003677">
    <property type="term" value="F:DNA binding"/>
    <property type="evidence" value="ECO:0007669"/>
    <property type="project" value="UniProtKB-KW"/>
</dbReference>
<dbReference type="Pfam" id="PF03466">
    <property type="entry name" value="LysR_substrate"/>
    <property type="match status" value="1"/>
</dbReference>
<evidence type="ECO:0000259" key="5">
    <source>
        <dbReference type="PROSITE" id="PS50931"/>
    </source>
</evidence>